<reference evidence="2 3" key="1">
    <citation type="submission" date="2018-03" db="EMBL/GenBank/DDBJ databases">
        <title>Genomic Encyclopedia of Archaeal and Bacterial Type Strains, Phase II (KMG-II): from individual species to whole genera.</title>
        <authorList>
            <person name="Goeker M."/>
        </authorList>
    </citation>
    <scope>NUCLEOTIDE SEQUENCE [LARGE SCALE GENOMIC DNA]</scope>
    <source>
        <strain evidence="2 3">DSM 100065</strain>
    </source>
</reference>
<feature type="transmembrane region" description="Helical" evidence="1">
    <location>
        <begin position="12"/>
        <end position="29"/>
    </location>
</feature>
<dbReference type="OrthoDB" id="5733460at2"/>
<gene>
    <name evidence="2" type="ORF">CLV47_103162</name>
</gene>
<evidence type="ECO:0000313" key="2">
    <source>
        <dbReference type="EMBL" id="PRZ43105.1"/>
    </source>
</evidence>
<organism evidence="2 3">
    <name type="scientific">Antricoccus suffuscus</name>
    <dbReference type="NCBI Taxonomy" id="1629062"/>
    <lineage>
        <taxon>Bacteria</taxon>
        <taxon>Bacillati</taxon>
        <taxon>Actinomycetota</taxon>
        <taxon>Actinomycetes</taxon>
        <taxon>Geodermatophilales</taxon>
        <taxon>Antricoccaceae</taxon>
        <taxon>Antricoccus</taxon>
    </lineage>
</organism>
<dbReference type="Proteomes" id="UP000237752">
    <property type="component" value="Unassembled WGS sequence"/>
</dbReference>
<evidence type="ECO:0000256" key="1">
    <source>
        <dbReference type="SAM" id="Phobius"/>
    </source>
</evidence>
<sequence>MASGDDAMANWALLPGVGVSAGMSALFFGDARDLIRSTIGDDLLGDLREYGRYDRYRDGVLRYDDLDRLDWIELREGSLQCEAIDLLRDTFEDVARYCAVRDGHQSRWRDGVNLASSTELGVCCGGVHKRGDRDPRVGWVGIGADAKAFRQVTLHVVTYGDEDMLTEDVEALELGDDDYRLAVTPMLADDMAKSDIVRIQGTDSTVLVRGNFFGVQIFGNVLNDPEVRRAVESELLDIDGASVDEVVIDDRAPNLSASIPVRVGVLQTEQALDDLVSPYRLEWILTNVYAEDGVTELGWWRE</sequence>
<keyword evidence="1" id="KW-1133">Transmembrane helix</keyword>
<protein>
    <submittedName>
        <fullName evidence="2">Uncharacterized protein</fullName>
    </submittedName>
</protein>
<dbReference type="AlphaFoldDB" id="A0A2T1A3C4"/>
<accession>A0A2T1A3C4</accession>
<keyword evidence="1" id="KW-0812">Transmembrane</keyword>
<dbReference type="EMBL" id="PVUE01000003">
    <property type="protein sequence ID" value="PRZ43105.1"/>
    <property type="molecule type" value="Genomic_DNA"/>
</dbReference>
<comment type="caution">
    <text evidence="2">The sequence shown here is derived from an EMBL/GenBank/DDBJ whole genome shotgun (WGS) entry which is preliminary data.</text>
</comment>
<name>A0A2T1A3C4_9ACTN</name>
<dbReference type="RefSeq" id="WP_106348075.1">
    <property type="nucleotide sequence ID" value="NZ_PVUE01000003.1"/>
</dbReference>
<proteinExistence type="predicted"/>
<keyword evidence="3" id="KW-1185">Reference proteome</keyword>
<evidence type="ECO:0000313" key="3">
    <source>
        <dbReference type="Proteomes" id="UP000237752"/>
    </source>
</evidence>
<keyword evidence="1" id="KW-0472">Membrane</keyword>